<dbReference type="AlphaFoldDB" id="A0A427B9Q9"/>
<protein>
    <submittedName>
        <fullName evidence="2">Uncharacterized protein</fullName>
    </submittedName>
</protein>
<sequence length="165" mass="17990">MTEVMELQPDDGPRSSLSIGPGFGRCSGISPKFARRFAEGIGKLTGNTSGDRRKKTKRLTTRMSEATGMAGLEMKGDLIFLRKLSSTLAFVKGKFLPFMGYHVVDRRSSSKKFLSIMVRSWGKSWKSPEIWKCYISNHGGVGCSKGAAAIGGRRGSDVHGYYKGG</sequence>
<feature type="region of interest" description="Disordered" evidence="1">
    <location>
        <begin position="1"/>
        <end position="21"/>
    </location>
</feature>
<dbReference type="Proteomes" id="UP000287651">
    <property type="component" value="Unassembled WGS sequence"/>
</dbReference>
<accession>A0A427B9Q9</accession>
<evidence type="ECO:0000313" key="2">
    <source>
        <dbReference type="EMBL" id="RRT85163.1"/>
    </source>
</evidence>
<evidence type="ECO:0000256" key="1">
    <source>
        <dbReference type="SAM" id="MobiDB-lite"/>
    </source>
</evidence>
<proteinExistence type="predicted"/>
<comment type="caution">
    <text evidence="2">The sequence shown here is derived from an EMBL/GenBank/DDBJ whole genome shotgun (WGS) entry which is preliminary data.</text>
</comment>
<dbReference type="EMBL" id="AMZH03000165">
    <property type="protein sequence ID" value="RRT85163.1"/>
    <property type="molecule type" value="Genomic_DNA"/>
</dbReference>
<gene>
    <name evidence="2" type="ORF">B296_00008955</name>
</gene>
<organism evidence="2 3">
    <name type="scientific">Ensete ventricosum</name>
    <name type="common">Abyssinian banana</name>
    <name type="synonym">Musa ensete</name>
    <dbReference type="NCBI Taxonomy" id="4639"/>
    <lineage>
        <taxon>Eukaryota</taxon>
        <taxon>Viridiplantae</taxon>
        <taxon>Streptophyta</taxon>
        <taxon>Embryophyta</taxon>
        <taxon>Tracheophyta</taxon>
        <taxon>Spermatophyta</taxon>
        <taxon>Magnoliopsida</taxon>
        <taxon>Liliopsida</taxon>
        <taxon>Zingiberales</taxon>
        <taxon>Musaceae</taxon>
        <taxon>Ensete</taxon>
    </lineage>
</organism>
<name>A0A427B9Q9_ENSVE</name>
<evidence type="ECO:0000313" key="3">
    <source>
        <dbReference type="Proteomes" id="UP000287651"/>
    </source>
</evidence>
<reference evidence="2 3" key="1">
    <citation type="journal article" date="2014" name="Agronomy (Basel)">
        <title>A Draft Genome Sequence for Ensete ventricosum, the Drought-Tolerant Tree Against Hunger.</title>
        <authorList>
            <person name="Harrison J."/>
            <person name="Moore K.A."/>
            <person name="Paszkiewicz K."/>
            <person name="Jones T."/>
            <person name="Grant M."/>
            <person name="Ambacheew D."/>
            <person name="Muzemil S."/>
            <person name="Studholme D.J."/>
        </authorList>
    </citation>
    <scope>NUCLEOTIDE SEQUENCE [LARGE SCALE GENOMIC DNA]</scope>
</reference>